<dbReference type="EMBL" id="JANPWB010000011">
    <property type="protein sequence ID" value="KAJ1128605.1"/>
    <property type="molecule type" value="Genomic_DNA"/>
</dbReference>
<sequence>MWCGVAPKRHNAAPILRSAAGRPGGVMTVDGPPELPPQLPQSPQPPPQVPDGLFARCGTSRWQGGQAAEEDLPHSKPPQPPPQVPDGLLDCSRMTCSKEAGQGDSPNRKQ</sequence>
<dbReference type="AlphaFoldDB" id="A0AAV7PNH7"/>
<gene>
    <name evidence="2" type="ORF">NDU88_006982</name>
</gene>
<organism evidence="2 3">
    <name type="scientific">Pleurodeles waltl</name>
    <name type="common">Iberian ribbed newt</name>
    <dbReference type="NCBI Taxonomy" id="8319"/>
    <lineage>
        <taxon>Eukaryota</taxon>
        <taxon>Metazoa</taxon>
        <taxon>Chordata</taxon>
        <taxon>Craniata</taxon>
        <taxon>Vertebrata</taxon>
        <taxon>Euteleostomi</taxon>
        <taxon>Amphibia</taxon>
        <taxon>Batrachia</taxon>
        <taxon>Caudata</taxon>
        <taxon>Salamandroidea</taxon>
        <taxon>Salamandridae</taxon>
        <taxon>Pleurodelinae</taxon>
        <taxon>Pleurodeles</taxon>
    </lineage>
</organism>
<feature type="region of interest" description="Disordered" evidence="1">
    <location>
        <begin position="1"/>
        <end position="110"/>
    </location>
</feature>
<accession>A0AAV7PNH7</accession>
<feature type="compositionally biased region" description="Pro residues" evidence="1">
    <location>
        <begin position="33"/>
        <end position="49"/>
    </location>
</feature>
<comment type="caution">
    <text evidence="2">The sequence shown here is derived from an EMBL/GenBank/DDBJ whole genome shotgun (WGS) entry which is preliminary data.</text>
</comment>
<name>A0AAV7PNH7_PLEWA</name>
<protein>
    <submittedName>
        <fullName evidence="2">Uncharacterized protein</fullName>
    </submittedName>
</protein>
<evidence type="ECO:0000313" key="3">
    <source>
        <dbReference type="Proteomes" id="UP001066276"/>
    </source>
</evidence>
<dbReference type="Proteomes" id="UP001066276">
    <property type="component" value="Chromosome 7"/>
</dbReference>
<evidence type="ECO:0000256" key="1">
    <source>
        <dbReference type="SAM" id="MobiDB-lite"/>
    </source>
</evidence>
<keyword evidence="3" id="KW-1185">Reference proteome</keyword>
<proteinExistence type="predicted"/>
<feature type="compositionally biased region" description="Pro residues" evidence="1">
    <location>
        <begin position="75"/>
        <end position="84"/>
    </location>
</feature>
<reference evidence="2" key="1">
    <citation type="journal article" date="2022" name="bioRxiv">
        <title>Sequencing and chromosome-scale assembly of the giantPleurodeles waltlgenome.</title>
        <authorList>
            <person name="Brown T."/>
            <person name="Elewa A."/>
            <person name="Iarovenko S."/>
            <person name="Subramanian E."/>
            <person name="Araus A.J."/>
            <person name="Petzold A."/>
            <person name="Susuki M."/>
            <person name="Suzuki K.-i.T."/>
            <person name="Hayashi T."/>
            <person name="Toyoda A."/>
            <person name="Oliveira C."/>
            <person name="Osipova E."/>
            <person name="Leigh N.D."/>
            <person name="Simon A."/>
            <person name="Yun M.H."/>
        </authorList>
    </citation>
    <scope>NUCLEOTIDE SEQUENCE</scope>
    <source>
        <strain evidence="2">20211129_DDA</strain>
        <tissue evidence="2">Liver</tissue>
    </source>
</reference>
<evidence type="ECO:0000313" key="2">
    <source>
        <dbReference type="EMBL" id="KAJ1128605.1"/>
    </source>
</evidence>